<feature type="compositionally biased region" description="Polar residues" evidence="3">
    <location>
        <begin position="158"/>
        <end position="174"/>
    </location>
</feature>
<dbReference type="SMART" id="SM00066">
    <property type="entry name" value="GAL4"/>
    <property type="match status" value="1"/>
</dbReference>
<dbReference type="InterPro" id="IPR004507">
    <property type="entry name" value="UbiX-like"/>
</dbReference>
<feature type="compositionally biased region" description="Polar residues" evidence="3">
    <location>
        <begin position="645"/>
        <end position="656"/>
    </location>
</feature>
<feature type="compositionally biased region" description="Polar residues" evidence="3">
    <location>
        <begin position="24"/>
        <end position="45"/>
    </location>
</feature>
<name>A0ABR4E2G4_9PEZI</name>
<feature type="region of interest" description="Disordered" evidence="3">
    <location>
        <begin position="643"/>
        <end position="673"/>
    </location>
</feature>
<dbReference type="CDD" id="cd12148">
    <property type="entry name" value="fungal_TF_MHR"/>
    <property type="match status" value="1"/>
</dbReference>
<dbReference type="Pfam" id="PF04082">
    <property type="entry name" value="Fungal_trans"/>
    <property type="match status" value="1"/>
</dbReference>
<dbReference type="PROSITE" id="PS50048">
    <property type="entry name" value="ZN2_CY6_FUNGAL_2"/>
    <property type="match status" value="1"/>
</dbReference>
<dbReference type="Gene3D" id="4.10.240.10">
    <property type="entry name" value="Zn(2)-C6 fungal-type DNA-binding domain"/>
    <property type="match status" value="1"/>
</dbReference>
<dbReference type="InterPro" id="IPR001138">
    <property type="entry name" value="Zn2Cys6_DnaBD"/>
</dbReference>
<dbReference type="EMBL" id="JBAWTH010000110">
    <property type="protein sequence ID" value="KAL2276619.1"/>
    <property type="molecule type" value="Genomic_DNA"/>
</dbReference>
<protein>
    <recommendedName>
        <fullName evidence="4">Zn(2)-C6 fungal-type domain-containing protein</fullName>
    </recommendedName>
</protein>
<gene>
    <name evidence="5" type="ORF">FJTKL_00789</name>
</gene>
<keyword evidence="6" id="KW-1185">Reference proteome</keyword>
<dbReference type="SUPFAM" id="SSF57701">
    <property type="entry name" value="Zn2/Cys6 DNA-binding domain"/>
    <property type="match status" value="1"/>
</dbReference>
<comment type="caution">
    <text evidence="5">The sequence shown here is derived from an EMBL/GenBank/DDBJ whole genome shotgun (WGS) entry which is preliminary data.</text>
</comment>
<evidence type="ECO:0000256" key="3">
    <source>
        <dbReference type="SAM" id="MobiDB-lite"/>
    </source>
</evidence>
<reference evidence="5 6" key="1">
    <citation type="submission" date="2024-03" db="EMBL/GenBank/DDBJ databases">
        <title>A high-quality draft genome sequence of Diaporthe vaccinii, a causative agent of upright dieback and viscid rot disease in cranberry plants.</title>
        <authorList>
            <person name="Sarrasin M."/>
            <person name="Lang B.F."/>
            <person name="Burger G."/>
        </authorList>
    </citation>
    <scope>NUCLEOTIDE SEQUENCE [LARGE SCALE GENOMIC DNA]</scope>
    <source>
        <strain evidence="5 6">IS7</strain>
    </source>
</reference>
<dbReference type="Pfam" id="PF00172">
    <property type="entry name" value="Zn_clus"/>
    <property type="match status" value="1"/>
</dbReference>
<organism evidence="5 6">
    <name type="scientific">Diaporthe vaccinii</name>
    <dbReference type="NCBI Taxonomy" id="105482"/>
    <lineage>
        <taxon>Eukaryota</taxon>
        <taxon>Fungi</taxon>
        <taxon>Dikarya</taxon>
        <taxon>Ascomycota</taxon>
        <taxon>Pezizomycotina</taxon>
        <taxon>Sordariomycetes</taxon>
        <taxon>Sordariomycetidae</taxon>
        <taxon>Diaporthales</taxon>
        <taxon>Diaporthaceae</taxon>
        <taxon>Diaporthe</taxon>
        <taxon>Diaporthe eres species complex</taxon>
    </lineage>
</organism>
<dbReference type="PANTHER" id="PTHR43374">
    <property type="entry name" value="FLAVIN PRENYLTRANSFERASE"/>
    <property type="match status" value="1"/>
</dbReference>
<sequence length="723" mass="80303">MQSRHQNICLQSCYFNGLHQTRQAPNAVSMESTPRQSPSTPNSDRATLKDLLRSRQQGRNGVRGNPRSCLPCRERKVKCDKQLPCLTCEKRGHPDLCEYDNSTPQSSGTRRSAARSTARARAVSRIPDLSRGDRGEDAAIPDRNRGRAGEDDLPSPSVHVTASTDAVSSLSNAPTVRDTSDGLFLADTSVVTMARRRSVQSRDDPARQSAFETGILPLLGVSKDDNASMLSYQSLPGEQEIVRLFEYFCQRVQPFHGIVYNLDAIEEKICRLINTKIGADCRDCPEPLEDSRWLSLLHAILAAGAQFSDMDLQQRTTVAQRHTKQAFDLLRSTDYVARPSKEAVQTLLLLGNVLQNDMKPQAAWILGATTIRLAQCLGLHRKTNNQPLPPISDRDAKSLRLAIVWQDSLLALAFGRPPASHEFDFISDLAPLADQDGNGLSYLEAMSWLCHVTLPHLAPRASSPVQPFPVLNDIKYIESSLVPHLHDLRTCTSISQIQEHYAFELHRHFVISTLCRPFMSSRRSSDLTGNDRLHVLDQFQESLRRSVRAYVRLRSITEHARRSWAFIHNGLTSILLLSLMRETRHLPETRVLQDELIASLSEGKSDSGSAASAEPVSAGHLPATLQKALQALKTLRALTDRDANVQESRVGDNSTGEPPASAARPEFVPRDEPGPMEQDNFWDMGGFSWDFPVDLDMSPLGAFDYIMSDQNFGGDDSFPPSMA</sequence>
<evidence type="ECO:0000259" key="4">
    <source>
        <dbReference type="PROSITE" id="PS50048"/>
    </source>
</evidence>
<keyword evidence="1" id="KW-0479">Metal-binding</keyword>
<dbReference type="SMART" id="SM00906">
    <property type="entry name" value="Fungal_trans"/>
    <property type="match status" value="1"/>
</dbReference>
<dbReference type="CDD" id="cd00067">
    <property type="entry name" value="GAL4"/>
    <property type="match status" value="1"/>
</dbReference>
<feature type="compositionally biased region" description="Low complexity" evidence="3">
    <location>
        <begin position="106"/>
        <end position="125"/>
    </location>
</feature>
<evidence type="ECO:0000256" key="1">
    <source>
        <dbReference type="ARBA" id="ARBA00022723"/>
    </source>
</evidence>
<dbReference type="InterPro" id="IPR036864">
    <property type="entry name" value="Zn2-C6_fun-type_DNA-bd_sf"/>
</dbReference>
<evidence type="ECO:0000256" key="2">
    <source>
        <dbReference type="ARBA" id="ARBA00023242"/>
    </source>
</evidence>
<dbReference type="InterPro" id="IPR007219">
    <property type="entry name" value="XnlR_reg_dom"/>
</dbReference>
<dbReference type="Proteomes" id="UP001600888">
    <property type="component" value="Unassembled WGS sequence"/>
</dbReference>
<feature type="domain" description="Zn(2)-C6 fungal-type" evidence="4">
    <location>
        <begin position="68"/>
        <end position="99"/>
    </location>
</feature>
<feature type="compositionally biased region" description="Basic and acidic residues" evidence="3">
    <location>
        <begin position="128"/>
        <end position="150"/>
    </location>
</feature>
<dbReference type="PANTHER" id="PTHR43374:SF1">
    <property type="entry name" value="FLAVIN PRENYLTRANSFERASE PAD1, MITOCHONDRIAL"/>
    <property type="match status" value="1"/>
</dbReference>
<feature type="region of interest" description="Disordered" evidence="3">
    <location>
        <begin position="96"/>
        <end position="175"/>
    </location>
</feature>
<accession>A0ABR4E2G4</accession>
<dbReference type="PROSITE" id="PS00463">
    <property type="entry name" value="ZN2_CY6_FUNGAL_1"/>
    <property type="match status" value="1"/>
</dbReference>
<feature type="region of interest" description="Disordered" evidence="3">
    <location>
        <begin position="24"/>
        <end position="47"/>
    </location>
</feature>
<keyword evidence="2" id="KW-0539">Nucleus</keyword>
<proteinExistence type="predicted"/>
<evidence type="ECO:0000313" key="5">
    <source>
        <dbReference type="EMBL" id="KAL2276619.1"/>
    </source>
</evidence>
<evidence type="ECO:0000313" key="6">
    <source>
        <dbReference type="Proteomes" id="UP001600888"/>
    </source>
</evidence>